<dbReference type="InterPro" id="IPR052533">
    <property type="entry name" value="WalJ/YycJ-like"/>
</dbReference>
<dbReference type="InterPro" id="IPR036866">
    <property type="entry name" value="RibonucZ/Hydroxyglut_hydro"/>
</dbReference>
<proteinExistence type="predicted"/>
<organism evidence="2 3">
    <name type="scientific">Lactovum miscens</name>
    <dbReference type="NCBI Taxonomy" id="190387"/>
    <lineage>
        <taxon>Bacteria</taxon>
        <taxon>Bacillati</taxon>
        <taxon>Bacillota</taxon>
        <taxon>Bacilli</taxon>
        <taxon>Lactobacillales</taxon>
        <taxon>Streptococcaceae</taxon>
        <taxon>Lactovum</taxon>
    </lineage>
</organism>
<dbReference type="EMBL" id="JACHHV010000006">
    <property type="protein sequence ID" value="MBB5887683.1"/>
    <property type="molecule type" value="Genomic_DNA"/>
</dbReference>
<dbReference type="Pfam" id="PF12706">
    <property type="entry name" value="Lactamase_B_2"/>
    <property type="match status" value="1"/>
</dbReference>
<dbReference type="InterPro" id="IPR001279">
    <property type="entry name" value="Metallo-B-lactamas"/>
</dbReference>
<dbReference type="PANTHER" id="PTHR47619">
    <property type="entry name" value="METALLO-HYDROLASE YYCJ-RELATED"/>
    <property type="match status" value="1"/>
</dbReference>
<keyword evidence="3" id="KW-1185">Reference proteome</keyword>
<dbReference type="SMART" id="SM00849">
    <property type="entry name" value="Lactamase_B"/>
    <property type="match status" value="1"/>
</dbReference>
<dbReference type="RefSeq" id="WP_183539080.1">
    <property type="nucleotide sequence ID" value="NZ_JACHHV010000006.1"/>
</dbReference>
<accession>A0A841C4E1</accession>
<evidence type="ECO:0000313" key="3">
    <source>
        <dbReference type="Proteomes" id="UP000562464"/>
    </source>
</evidence>
<gene>
    <name evidence="2" type="ORF">HNQ37_000555</name>
</gene>
<sequence length="267" mass="30075">MTEGFKYSILASGSTGNATYIETDKRKILIDAGLTAKKIEEGLESIGRSAKDLDSILITHEHSDHIKGIGVLARKHHLNLYANELTWRKLLDDNMLGKVDPELVKIFDMGKMLTFDDIDIESFGVSHDAVAPQFYRFMKDNKSFVILTDTGYVSDRMAGTIADADAYIMESNHDVEMLRYGPYPWRIKQRILSDKGHLSNEDGAISALTVIGRHTKKIFLGHRSQHNNTLDLANITMKTQLQQHDVDTNVLQVLNTSHEEASQLFDI</sequence>
<dbReference type="CDD" id="cd07733">
    <property type="entry name" value="YycJ-like_MBL-fold"/>
    <property type="match status" value="1"/>
</dbReference>
<dbReference type="AlphaFoldDB" id="A0A841C4E1"/>
<reference evidence="2 3" key="1">
    <citation type="submission" date="2020-08" db="EMBL/GenBank/DDBJ databases">
        <title>Genomic Encyclopedia of Type Strains, Phase IV (KMG-IV): sequencing the most valuable type-strain genomes for metagenomic binning, comparative biology and taxonomic classification.</title>
        <authorList>
            <person name="Goeker M."/>
        </authorList>
    </citation>
    <scope>NUCLEOTIDE SEQUENCE [LARGE SCALE GENOMIC DNA]</scope>
    <source>
        <strain evidence="2 3">DSM 14925</strain>
    </source>
</reference>
<evidence type="ECO:0000259" key="1">
    <source>
        <dbReference type="SMART" id="SM00849"/>
    </source>
</evidence>
<name>A0A841C4E1_9LACT</name>
<dbReference type="Gene3D" id="3.60.15.10">
    <property type="entry name" value="Ribonuclease Z/Hydroxyacylglutathione hydrolase-like"/>
    <property type="match status" value="1"/>
</dbReference>
<dbReference type="InterPro" id="IPR058121">
    <property type="entry name" value="WalJ/YycJ"/>
</dbReference>
<protein>
    <submittedName>
        <fullName evidence="2">Phosphoribosyl 1,2-cyclic phosphodiesterase</fullName>
    </submittedName>
</protein>
<dbReference type="Proteomes" id="UP000562464">
    <property type="component" value="Unassembled WGS sequence"/>
</dbReference>
<dbReference type="SUPFAM" id="SSF56281">
    <property type="entry name" value="Metallo-hydrolase/oxidoreductase"/>
    <property type="match status" value="1"/>
</dbReference>
<dbReference type="PANTHER" id="PTHR47619:SF1">
    <property type="entry name" value="EXODEOXYRIBONUCLEASE WALJ"/>
    <property type="match status" value="1"/>
</dbReference>
<feature type="domain" description="Metallo-beta-lactamase" evidence="1">
    <location>
        <begin position="15"/>
        <end position="195"/>
    </location>
</feature>
<comment type="caution">
    <text evidence="2">The sequence shown here is derived from an EMBL/GenBank/DDBJ whole genome shotgun (WGS) entry which is preliminary data.</text>
</comment>
<evidence type="ECO:0000313" key="2">
    <source>
        <dbReference type="EMBL" id="MBB5887683.1"/>
    </source>
</evidence>